<dbReference type="InterPro" id="IPR017972">
    <property type="entry name" value="Cyt_P450_CS"/>
</dbReference>
<dbReference type="InterPro" id="IPR036396">
    <property type="entry name" value="Cyt_P450_sf"/>
</dbReference>
<keyword evidence="6" id="KW-0349">Heme</keyword>
<comment type="cofactor">
    <cofactor evidence="1">
        <name>heme</name>
        <dbReference type="ChEBI" id="CHEBI:30413"/>
    </cofactor>
</comment>
<comment type="caution">
    <text evidence="8">The sequence shown here is derived from an EMBL/GenBank/DDBJ whole genome shotgun (WGS) entry which is preliminary data.</text>
</comment>
<keyword evidence="7" id="KW-1133">Transmembrane helix</keyword>
<evidence type="ECO:0000256" key="7">
    <source>
        <dbReference type="SAM" id="Phobius"/>
    </source>
</evidence>
<keyword evidence="3 6" id="KW-0479">Metal-binding</keyword>
<evidence type="ECO:0000313" key="8">
    <source>
        <dbReference type="EMBL" id="KAH7060546.1"/>
    </source>
</evidence>
<keyword evidence="5 6" id="KW-0408">Iron</keyword>
<reference evidence="8 9" key="1">
    <citation type="journal article" date="2021" name="Nat. Commun.">
        <title>Genetic determinants of endophytism in the Arabidopsis root mycobiome.</title>
        <authorList>
            <person name="Mesny F."/>
            <person name="Miyauchi S."/>
            <person name="Thiergart T."/>
            <person name="Pickel B."/>
            <person name="Atanasova L."/>
            <person name="Karlsson M."/>
            <person name="Huettel B."/>
            <person name="Barry K.W."/>
            <person name="Haridas S."/>
            <person name="Chen C."/>
            <person name="Bauer D."/>
            <person name="Andreopoulos W."/>
            <person name="Pangilinan J."/>
            <person name="LaButti K."/>
            <person name="Riley R."/>
            <person name="Lipzen A."/>
            <person name="Clum A."/>
            <person name="Drula E."/>
            <person name="Henrissat B."/>
            <person name="Kohler A."/>
            <person name="Grigoriev I.V."/>
            <person name="Martin F.M."/>
            <person name="Hacquard S."/>
        </authorList>
    </citation>
    <scope>NUCLEOTIDE SEQUENCE [LARGE SCALE GENOMIC DNA]</scope>
    <source>
        <strain evidence="8 9">MPI-SDFR-AT-0080</strain>
    </source>
</reference>
<keyword evidence="7" id="KW-0472">Membrane</keyword>
<evidence type="ECO:0000256" key="6">
    <source>
        <dbReference type="RuleBase" id="RU000461"/>
    </source>
</evidence>
<organism evidence="8 9">
    <name type="scientific">Macrophomina phaseolina</name>
    <dbReference type="NCBI Taxonomy" id="35725"/>
    <lineage>
        <taxon>Eukaryota</taxon>
        <taxon>Fungi</taxon>
        <taxon>Dikarya</taxon>
        <taxon>Ascomycota</taxon>
        <taxon>Pezizomycotina</taxon>
        <taxon>Dothideomycetes</taxon>
        <taxon>Dothideomycetes incertae sedis</taxon>
        <taxon>Botryosphaeriales</taxon>
        <taxon>Botryosphaeriaceae</taxon>
        <taxon>Macrophomina</taxon>
    </lineage>
</organism>
<dbReference type="InterPro" id="IPR001128">
    <property type="entry name" value="Cyt_P450"/>
</dbReference>
<name>A0ABQ8GP79_9PEZI</name>
<dbReference type="PANTHER" id="PTHR46206:SF7">
    <property type="entry name" value="P450, PUTATIVE (EUROFUNG)-RELATED"/>
    <property type="match status" value="1"/>
</dbReference>
<gene>
    <name evidence="8" type="ORF">B0J12DRAFT_769650</name>
</gene>
<dbReference type="Gene3D" id="1.10.630.10">
    <property type="entry name" value="Cytochrome P450"/>
    <property type="match status" value="1"/>
</dbReference>
<dbReference type="PROSITE" id="PS00086">
    <property type="entry name" value="CYTOCHROME_P450"/>
    <property type="match status" value="1"/>
</dbReference>
<feature type="transmembrane region" description="Helical" evidence="7">
    <location>
        <begin position="7"/>
        <end position="24"/>
    </location>
</feature>
<dbReference type="SUPFAM" id="SSF48264">
    <property type="entry name" value="Cytochrome P450"/>
    <property type="match status" value="1"/>
</dbReference>
<keyword evidence="9" id="KW-1185">Reference proteome</keyword>
<dbReference type="CDD" id="cd11041">
    <property type="entry name" value="CYP503A1-like"/>
    <property type="match status" value="1"/>
</dbReference>
<evidence type="ECO:0000256" key="1">
    <source>
        <dbReference type="ARBA" id="ARBA00001971"/>
    </source>
</evidence>
<dbReference type="EMBL" id="JAGTJR010000005">
    <property type="protein sequence ID" value="KAH7060546.1"/>
    <property type="molecule type" value="Genomic_DNA"/>
</dbReference>
<evidence type="ECO:0000313" key="9">
    <source>
        <dbReference type="Proteomes" id="UP000774617"/>
    </source>
</evidence>
<evidence type="ECO:0000256" key="5">
    <source>
        <dbReference type="ARBA" id="ARBA00023004"/>
    </source>
</evidence>
<dbReference type="Pfam" id="PF00067">
    <property type="entry name" value="p450"/>
    <property type="match status" value="1"/>
</dbReference>
<proteinExistence type="inferred from homology"/>
<evidence type="ECO:0000256" key="4">
    <source>
        <dbReference type="ARBA" id="ARBA00023002"/>
    </source>
</evidence>
<dbReference type="PANTHER" id="PTHR46206">
    <property type="entry name" value="CYTOCHROME P450"/>
    <property type="match status" value="1"/>
</dbReference>
<keyword evidence="6" id="KW-0503">Monooxygenase</keyword>
<evidence type="ECO:0000256" key="2">
    <source>
        <dbReference type="ARBA" id="ARBA00010617"/>
    </source>
</evidence>
<accession>A0ABQ8GP79</accession>
<keyword evidence="7" id="KW-0812">Transmembrane</keyword>
<sequence>MEELPRYSILGSTVLFPVLIYYVIKLVAARNNGPKLSSALSTLSATLQDAFLRHPKGVFEINTSEGSEFVTSREAFEEMKGWSDDNISVQLGLQSFVQSRYTGQYPPDELLNTAIKADLSPNLTKVVPILAEECKHAIETLFPSSSDWVPVHISHKLERLIAQISARAFVGEELCRNEDWLDAILDYTEKLFVGVEAVKKIHPSLRPILGHFIPEIRRISQVRRRCANHIDAVLKRRSHSHEGEYDDMLHWIIKRSQKAGTHNAMELATLQLSLSMAAVHSTSMTITNILYDLAALPEYISPLRSELETLLQEHGSITKAMLDKAHLLDSFMKESQRMNPLSFTTFKRGAVHALRLSDGSLIPAGSIISAPVHAMGMDARLFPSPATFDGYRYARKREEGGTRAQFVAVTADVPSWGYGRHACPGRFFAALEIKLVVAAIVLRFDLRLEDEQHERYQNLRMGLSNVPDRERAVLFRLRAEVD</sequence>
<dbReference type="Proteomes" id="UP000774617">
    <property type="component" value="Unassembled WGS sequence"/>
</dbReference>
<comment type="similarity">
    <text evidence="2 6">Belongs to the cytochrome P450 family.</text>
</comment>
<protein>
    <submittedName>
        <fullName evidence="8">Cytochrome P450</fullName>
    </submittedName>
</protein>
<keyword evidence="4 6" id="KW-0560">Oxidoreductase</keyword>
<evidence type="ECO:0000256" key="3">
    <source>
        <dbReference type="ARBA" id="ARBA00022723"/>
    </source>
</evidence>